<organism evidence="1 2">
    <name type="scientific">Marinobacter vulgaris</name>
    <dbReference type="NCBI Taxonomy" id="1928331"/>
    <lineage>
        <taxon>Bacteria</taxon>
        <taxon>Pseudomonadati</taxon>
        <taxon>Pseudomonadota</taxon>
        <taxon>Gammaproteobacteria</taxon>
        <taxon>Pseudomonadales</taxon>
        <taxon>Marinobacteraceae</taxon>
        <taxon>Marinobacter</taxon>
    </lineage>
</organism>
<name>A0A2V3ZMI5_9GAMM</name>
<evidence type="ECO:0000313" key="2">
    <source>
        <dbReference type="Proteomes" id="UP000253987"/>
    </source>
</evidence>
<dbReference type="OrthoDB" id="5793379at2"/>
<dbReference type="PROSITE" id="PS51257">
    <property type="entry name" value="PROKAR_LIPOPROTEIN"/>
    <property type="match status" value="1"/>
</dbReference>
<dbReference type="RefSeq" id="WP_114612890.1">
    <property type="nucleotide sequence ID" value="NZ_QFWX01000003.1"/>
</dbReference>
<protein>
    <submittedName>
        <fullName evidence="1">Lycopene cyclase</fullName>
    </submittedName>
</protein>
<reference evidence="1 2" key="2">
    <citation type="submission" date="2018-06" db="EMBL/GenBank/DDBJ databases">
        <title>Marinobactersediminissp. nov, a moderately halophilic bacterium isolated from marine solar saltern.</title>
        <authorList>
            <person name="Zhang Y."/>
        </authorList>
    </citation>
    <scope>NUCLEOTIDE SEQUENCE [LARGE SCALE GENOMIC DNA]</scope>
    <source>
        <strain evidence="1 2">F01</strain>
    </source>
</reference>
<accession>A0A2V3ZMI5</accession>
<dbReference type="SUPFAM" id="SSF51905">
    <property type="entry name" value="FAD/NAD(P)-binding domain"/>
    <property type="match status" value="1"/>
</dbReference>
<gene>
    <name evidence="1" type="ORF">DIT71_06970</name>
</gene>
<dbReference type="AlphaFoldDB" id="A0A2V3ZMI5"/>
<keyword evidence="2" id="KW-1185">Reference proteome</keyword>
<dbReference type="Gene3D" id="3.50.50.60">
    <property type="entry name" value="FAD/NAD(P)-binding domain"/>
    <property type="match status" value="1"/>
</dbReference>
<evidence type="ECO:0000313" key="1">
    <source>
        <dbReference type="EMBL" id="PXX92012.1"/>
    </source>
</evidence>
<proteinExistence type="predicted"/>
<dbReference type="EMBL" id="QFWX01000003">
    <property type="protein sequence ID" value="PXX92012.1"/>
    <property type="molecule type" value="Genomic_DNA"/>
</dbReference>
<dbReference type="Proteomes" id="UP000253987">
    <property type="component" value="Unassembled WGS sequence"/>
</dbReference>
<dbReference type="InterPro" id="IPR036188">
    <property type="entry name" value="FAD/NAD-bd_sf"/>
</dbReference>
<comment type="caution">
    <text evidence="1">The sequence shown here is derived from an EMBL/GenBank/DDBJ whole genome shotgun (WGS) entry which is preliminary data.</text>
</comment>
<reference evidence="2" key="1">
    <citation type="submission" date="2018-05" db="EMBL/GenBank/DDBJ databases">
        <authorList>
            <person name="Lu D."/>
        </authorList>
    </citation>
    <scope>NUCLEOTIDE SEQUENCE [LARGE SCALE GENOMIC DNA]</scope>
    <source>
        <strain evidence="2">F01</strain>
    </source>
</reference>
<dbReference type="Pfam" id="PF05834">
    <property type="entry name" value="Lycopene_cycl"/>
    <property type="match status" value="1"/>
</dbReference>
<sequence>MAGEREFDCDLVIIGAGLTGLSLACWLLELSAQKQQPLPTLHLLEPRKEYHNDRTWCFWDSEHHPFRHLISHRWPHWQVSSGERSVSQSSEQTPYAMLPAGSVYQHALARIESCPGFSLRQGITVEAISDSADGVLISTNAGQWRARAVIDTRPPEATRVDEKLGFWQVFTGYEIHCPGHGYDAGMAKLMDFQPCQEHICFMYLLPLDRDNLLVEWTAFHPGGEWPDCQARLEAWLDERGFEDYTVTRSESGKLPMMPVSPSRQQGRIVRAGVGGGWMRAATGYHFSNCQRNCAELAGQILAAAASGHWHFHPPESRKHWLDWMDRVFLRALRRHPETAPDWFLDLFSATTAEQMARFMNDQPRWGDAVAVAAALPSIPFLRAVMP</sequence>